<keyword evidence="2" id="KW-0808">Transferase</keyword>
<keyword evidence="2" id="KW-0328">Glycosyltransferase</keyword>
<dbReference type="UniPathway" id="UPA00253"/>
<evidence type="ECO:0000313" key="3">
    <source>
        <dbReference type="Proteomes" id="UP000324767"/>
    </source>
</evidence>
<reference evidence="2 3" key="1">
    <citation type="submission" date="2019-09" db="EMBL/GenBank/DDBJ databases">
        <title>The hologenome of the rock-dwelling lichen Lasallia pustulata.</title>
        <authorList>
            <person name="Greshake Tzovaras B."/>
            <person name="Segers F."/>
            <person name="Bicker A."/>
            <person name="Dal Grande F."/>
            <person name="Otte J."/>
            <person name="Hankeln T."/>
            <person name="Schmitt I."/>
            <person name="Ebersberger I."/>
        </authorList>
    </citation>
    <scope>NUCLEOTIDE SEQUENCE [LARGE SCALE GENOMIC DNA]</scope>
    <source>
        <strain evidence="2">A1-1</strain>
    </source>
</reference>
<feature type="domain" description="Nicotinate phosphoribosyltransferase N-terminal" evidence="1">
    <location>
        <begin position="36"/>
        <end position="118"/>
    </location>
</feature>
<evidence type="ECO:0000259" key="1">
    <source>
        <dbReference type="Pfam" id="PF17767"/>
    </source>
</evidence>
<dbReference type="InterPro" id="IPR040727">
    <property type="entry name" value="NAPRTase_N"/>
</dbReference>
<dbReference type="GO" id="GO:0016757">
    <property type="term" value="F:glycosyltransferase activity"/>
    <property type="evidence" value="ECO:0007669"/>
    <property type="project" value="UniProtKB-KW"/>
</dbReference>
<organism evidence="2 3">
    <name type="scientific">Lasallia pustulata</name>
    <dbReference type="NCBI Taxonomy" id="136370"/>
    <lineage>
        <taxon>Eukaryota</taxon>
        <taxon>Fungi</taxon>
        <taxon>Dikarya</taxon>
        <taxon>Ascomycota</taxon>
        <taxon>Pezizomycotina</taxon>
        <taxon>Lecanoromycetes</taxon>
        <taxon>OSLEUM clade</taxon>
        <taxon>Umbilicariomycetidae</taxon>
        <taxon>Umbilicariales</taxon>
        <taxon>Umbilicariaceae</taxon>
        <taxon>Lasallia</taxon>
    </lineage>
</organism>
<dbReference type="SUPFAM" id="SSF54675">
    <property type="entry name" value="Nicotinate/Quinolinate PRTase N-terminal domain-like"/>
    <property type="match status" value="1"/>
</dbReference>
<dbReference type="Pfam" id="PF17767">
    <property type="entry name" value="NAPRTase_N"/>
    <property type="match status" value="1"/>
</dbReference>
<evidence type="ECO:0000313" key="2">
    <source>
        <dbReference type="EMBL" id="KAA6410285.1"/>
    </source>
</evidence>
<dbReference type="Gene3D" id="3.20.140.10">
    <property type="entry name" value="nicotinate phosphoribosyltransferase"/>
    <property type="match status" value="1"/>
</dbReference>
<gene>
    <name evidence="2" type="ORF">FRX48_05706</name>
</gene>
<proteinExistence type="predicted"/>
<name>A0A5M8PLE5_9LECA</name>
<protein>
    <submittedName>
        <fullName evidence="2">Nicotinate phosphoribosyltransferase</fullName>
    </submittedName>
</protein>
<accession>A0A5M8PLE5</accession>
<comment type="caution">
    <text evidence="2">The sequence shown here is derived from an EMBL/GenBank/DDBJ whole genome shotgun (WGS) entry which is preliminary data.</text>
</comment>
<sequence length="127" mass="14769">MCSIKVLSRRSGHLRLYESHTSDVVPRSLHLARRTELSNIILSREKLDYLKATCTYLNEPYLIFLSNFRLDPSEQLELSFHPVTNTESKHEVGDVHITVKGLWVDTILYEIPLLALTSEAYFKFMEK</sequence>
<dbReference type="AlphaFoldDB" id="A0A5M8PLE5"/>
<dbReference type="EMBL" id="VXIT01000009">
    <property type="protein sequence ID" value="KAA6410285.1"/>
    <property type="molecule type" value="Genomic_DNA"/>
</dbReference>
<dbReference type="OrthoDB" id="193380at2759"/>
<dbReference type="GO" id="GO:0009435">
    <property type="term" value="P:NAD+ biosynthetic process"/>
    <property type="evidence" value="ECO:0007669"/>
    <property type="project" value="UniProtKB-UniPathway"/>
</dbReference>
<dbReference type="Proteomes" id="UP000324767">
    <property type="component" value="Unassembled WGS sequence"/>
</dbReference>